<dbReference type="Proteomes" id="UP000824176">
    <property type="component" value="Unassembled WGS sequence"/>
</dbReference>
<evidence type="ECO:0000256" key="2">
    <source>
        <dbReference type="ARBA" id="ARBA00022692"/>
    </source>
</evidence>
<comment type="caution">
    <text evidence="8">The sequence shown here is derived from an EMBL/GenBank/DDBJ whole genome shotgun (WGS) entry which is preliminary data.</text>
</comment>
<keyword evidence="4 6" id="KW-1133">Transmembrane helix</keyword>
<evidence type="ECO:0000259" key="7">
    <source>
        <dbReference type="Pfam" id="PF05140"/>
    </source>
</evidence>
<dbReference type="AlphaFoldDB" id="A0A9D2KB93"/>
<dbReference type="GO" id="GO:0017004">
    <property type="term" value="P:cytochrome complex assembly"/>
    <property type="evidence" value="ECO:0007669"/>
    <property type="project" value="UniProtKB-KW"/>
</dbReference>
<evidence type="ECO:0000256" key="6">
    <source>
        <dbReference type="SAM" id="Phobius"/>
    </source>
</evidence>
<accession>A0A9D2KB93</accession>
<proteinExistence type="predicted"/>
<feature type="transmembrane region" description="Helical" evidence="6">
    <location>
        <begin position="164"/>
        <end position="185"/>
    </location>
</feature>
<feature type="domain" description="ResB-like" evidence="7">
    <location>
        <begin position="23"/>
        <end position="286"/>
    </location>
</feature>
<evidence type="ECO:0000313" key="9">
    <source>
        <dbReference type="Proteomes" id="UP000824176"/>
    </source>
</evidence>
<feature type="transmembrane region" description="Helical" evidence="6">
    <location>
        <begin position="21"/>
        <end position="42"/>
    </location>
</feature>
<comment type="subcellular location">
    <subcellularLocation>
        <location evidence="1">Membrane</location>
        <topology evidence="1">Multi-pass membrane protein</topology>
    </subcellularLocation>
</comment>
<dbReference type="InterPro" id="IPR023494">
    <property type="entry name" value="Cyt_c_bgen_Ccs1/CcsB/ResB"/>
</dbReference>
<keyword evidence="3" id="KW-0201">Cytochrome c-type biogenesis</keyword>
<dbReference type="EMBL" id="DXAQ01000018">
    <property type="protein sequence ID" value="HIZ88537.1"/>
    <property type="molecule type" value="Genomic_DNA"/>
</dbReference>
<dbReference type="GO" id="GO:0016020">
    <property type="term" value="C:membrane"/>
    <property type="evidence" value="ECO:0007669"/>
    <property type="project" value="UniProtKB-SubCell"/>
</dbReference>
<organism evidence="8 9">
    <name type="scientific">Candidatus Mucispirillum faecigallinarum</name>
    <dbReference type="NCBI Taxonomy" id="2838699"/>
    <lineage>
        <taxon>Bacteria</taxon>
        <taxon>Pseudomonadati</taxon>
        <taxon>Deferribacterota</taxon>
        <taxon>Deferribacteres</taxon>
        <taxon>Deferribacterales</taxon>
        <taxon>Mucispirillaceae</taxon>
        <taxon>Mucispirillum</taxon>
    </lineage>
</organism>
<evidence type="ECO:0000256" key="1">
    <source>
        <dbReference type="ARBA" id="ARBA00004141"/>
    </source>
</evidence>
<evidence type="ECO:0000256" key="3">
    <source>
        <dbReference type="ARBA" id="ARBA00022748"/>
    </source>
</evidence>
<evidence type="ECO:0000313" key="8">
    <source>
        <dbReference type="EMBL" id="HIZ88537.1"/>
    </source>
</evidence>
<name>A0A9D2KB93_9BACT</name>
<protein>
    <submittedName>
        <fullName evidence="8">Cytochrome c biogenesis protein ResB</fullName>
    </submittedName>
</protein>
<sequence>MKTSSSFYSLYIKPVINFLGSIKLALFLIICLVIMSMIGSIMSESSIEKLKDTYFISLFFDHQTSSFYDFASSFGLIDIYTSPVFIIFLALFTLNILICTFKLFPFAKQGFPFIDENLLDKEIPLDNKDLSYVTDFFFKEGYHVSRSPSNNDLVKAECHKAGRYGVIITHFGIILIMLGAFIGYYKGFSGSMLIFENGLSNQVEKYNGETVPLNFSVKLNDFNIEFYEGTKTAKAFTSNVNIIENDKEIKNVDINVNQPLKYKDVVFYQASYGQSLNNDMVMDIYIKDNNTENIYEFKYGVVQNIGSYKMIVRDFYSDIDYNENTGQYYNHSNQLANPALYLAVYDSNDNGLMGGWLPLYAEKPTYVPQLNMYFQFKELKNVVYSGFSVKYNPGIYIVYLGGVLLCFGVIFIYLLNYTAVIFTVSNGILKYKVFTQRKFPLVNPVNKFYEYFNISKEN</sequence>
<dbReference type="PANTHER" id="PTHR31566:SF0">
    <property type="entry name" value="CYTOCHROME C BIOGENESIS PROTEIN CCS1, CHLOROPLASTIC"/>
    <property type="match status" value="1"/>
</dbReference>
<keyword evidence="5 6" id="KW-0472">Membrane</keyword>
<feature type="transmembrane region" description="Helical" evidence="6">
    <location>
        <begin position="396"/>
        <end position="429"/>
    </location>
</feature>
<reference evidence="8" key="2">
    <citation type="submission" date="2021-04" db="EMBL/GenBank/DDBJ databases">
        <authorList>
            <person name="Gilroy R."/>
        </authorList>
    </citation>
    <scope>NUCLEOTIDE SEQUENCE</scope>
    <source>
        <strain evidence="8">ChiW4-1371</strain>
    </source>
</reference>
<evidence type="ECO:0000256" key="5">
    <source>
        <dbReference type="ARBA" id="ARBA00023136"/>
    </source>
</evidence>
<keyword evidence="2 6" id="KW-0812">Transmembrane</keyword>
<dbReference type="InterPro" id="IPR007816">
    <property type="entry name" value="ResB-like_domain"/>
</dbReference>
<feature type="domain" description="ResB-like" evidence="7">
    <location>
        <begin position="328"/>
        <end position="412"/>
    </location>
</feature>
<dbReference type="PANTHER" id="PTHR31566">
    <property type="entry name" value="CYTOCHROME C BIOGENESIS PROTEIN CCS1, CHLOROPLASTIC"/>
    <property type="match status" value="1"/>
</dbReference>
<reference evidence="8" key="1">
    <citation type="journal article" date="2021" name="PeerJ">
        <title>Extensive microbial diversity within the chicken gut microbiome revealed by metagenomics and culture.</title>
        <authorList>
            <person name="Gilroy R."/>
            <person name="Ravi A."/>
            <person name="Getino M."/>
            <person name="Pursley I."/>
            <person name="Horton D.L."/>
            <person name="Alikhan N.F."/>
            <person name="Baker D."/>
            <person name="Gharbi K."/>
            <person name="Hall N."/>
            <person name="Watson M."/>
            <person name="Adriaenssens E.M."/>
            <person name="Foster-Nyarko E."/>
            <person name="Jarju S."/>
            <person name="Secka A."/>
            <person name="Antonio M."/>
            <person name="Oren A."/>
            <person name="Chaudhuri R.R."/>
            <person name="La Ragione R."/>
            <person name="Hildebrand F."/>
            <person name="Pallen M.J."/>
        </authorList>
    </citation>
    <scope>NUCLEOTIDE SEQUENCE</scope>
    <source>
        <strain evidence="8">ChiW4-1371</strain>
    </source>
</reference>
<dbReference type="Pfam" id="PF05140">
    <property type="entry name" value="ResB"/>
    <property type="match status" value="2"/>
</dbReference>
<gene>
    <name evidence="8" type="ORF">H9804_01200</name>
</gene>
<feature type="transmembrane region" description="Helical" evidence="6">
    <location>
        <begin position="84"/>
        <end position="104"/>
    </location>
</feature>
<evidence type="ECO:0000256" key="4">
    <source>
        <dbReference type="ARBA" id="ARBA00022989"/>
    </source>
</evidence>